<dbReference type="InterPro" id="IPR052345">
    <property type="entry name" value="Rad_response_metalloprotease"/>
</dbReference>
<dbReference type="Pfam" id="PF06114">
    <property type="entry name" value="Peptidase_M78"/>
    <property type="match status" value="1"/>
</dbReference>
<dbReference type="PANTHER" id="PTHR43236">
    <property type="entry name" value="ANTITOXIN HIGA1"/>
    <property type="match status" value="1"/>
</dbReference>
<reference evidence="2" key="1">
    <citation type="submission" date="2020-04" db="EMBL/GenBank/DDBJ databases">
        <title>Deep metagenomics examines the oral microbiome during advanced dental caries in children, revealing novel taxa and co-occurrences with host molecules.</title>
        <authorList>
            <person name="Baker J.L."/>
            <person name="Morton J.T."/>
            <person name="Dinis M."/>
            <person name="Alvarez R."/>
            <person name="Tran N.C."/>
            <person name="Knight R."/>
            <person name="Edlund A."/>
        </authorList>
    </citation>
    <scope>NUCLEOTIDE SEQUENCE</scope>
    <source>
        <strain evidence="2">JCVI_30_bin.13</strain>
    </source>
</reference>
<protein>
    <submittedName>
        <fullName evidence="2">ImmA/IrrE family metallo-endopeptidase</fullName>
    </submittedName>
</protein>
<gene>
    <name evidence="2" type="ORF">HXK09_10530</name>
</gene>
<evidence type="ECO:0000313" key="2">
    <source>
        <dbReference type="EMBL" id="MBF0967542.1"/>
    </source>
</evidence>
<sequence length="186" mass="20571">IEEDLHSPRIDGMSQWAGDAAVIIINSALPTDRKRMTLAHELGHLVLHNQADSETDVEREANEFAAEFLMPEAVISSQLTRLTLGRLSDLKAEWGVSMQALFERAHGLKKATGEDRARFYRQLNSKGWKVHEPGSDTLPPEEPVLAASIGRQLADAGLTHHEIHLLIGAADDAETPFEPTRLRLIS</sequence>
<feature type="non-terminal residue" evidence="2">
    <location>
        <position position="1"/>
    </location>
</feature>
<comment type="caution">
    <text evidence="2">The sequence shown here is derived from an EMBL/GenBank/DDBJ whole genome shotgun (WGS) entry which is preliminary data.</text>
</comment>
<dbReference type="EMBL" id="JABZGF010000545">
    <property type="protein sequence ID" value="MBF0967542.1"/>
    <property type="molecule type" value="Genomic_DNA"/>
</dbReference>
<dbReference type="Proteomes" id="UP000759246">
    <property type="component" value="Unassembled WGS sequence"/>
</dbReference>
<evidence type="ECO:0000313" key="3">
    <source>
        <dbReference type="Proteomes" id="UP000759246"/>
    </source>
</evidence>
<proteinExistence type="predicted"/>
<name>A0A929WWM7_9ACTO</name>
<dbReference type="InterPro" id="IPR010359">
    <property type="entry name" value="IrrE_HExxH"/>
</dbReference>
<organism evidence="2 3">
    <name type="scientific">Actinomyces bouchesdurhonensis</name>
    <dbReference type="NCBI Taxonomy" id="1852361"/>
    <lineage>
        <taxon>Bacteria</taxon>
        <taxon>Bacillati</taxon>
        <taxon>Actinomycetota</taxon>
        <taxon>Actinomycetes</taxon>
        <taxon>Actinomycetales</taxon>
        <taxon>Actinomycetaceae</taxon>
        <taxon>Actinomyces</taxon>
    </lineage>
</organism>
<feature type="domain" description="IrrE N-terminal-like" evidence="1">
    <location>
        <begin position="2"/>
        <end position="104"/>
    </location>
</feature>
<dbReference type="PANTHER" id="PTHR43236:SF1">
    <property type="entry name" value="BLL7220 PROTEIN"/>
    <property type="match status" value="1"/>
</dbReference>
<dbReference type="AlphaFoldDB" id="A0A929WWM7"/>
<evidence type="ECO:0000259" key="1">
    <source>
        <dbReference type="Pfam" id="PF06114"/>
    </source>
</evidence>
<accession>A0A929WWM7</accession>
<dbReference type="Gene3D" id="1.10.10.2910">
    <property type="match status" value="1"/>
</dbReference>